<dbReference type="PANTHER" id="PTHR36842:SF1">
    <property type="entry name" value="PROTEIN TOLB"/>
    <property type="match status" value="1"/>
</dbReference>
<dbReference type="SUPFAM" id="SSF49299">
    <property type="entry name" value="PKD domain"/>
    <property type="match status" value="2"/>
</dbReference>
<feature type="domain" description="PKD" evidence="1">
    <location>
        <begin position="114"/>
        <end position="170"/>
    </location>
</feature>
<proteinExistence type="predicted"/>
<dbReference type="CDD" id="cd00146">
    <property type="entry name" value="PKD"/>
    <property type="match status" value="2"/>
</dbReference>
<dbReference type="Pfam" id="PF18911">
    <property type="entry name" value="PKD_4"/>
    <property type="match status" value="2"/>
</dbReference>
<dbReference type="PROSITE" id="PS50093">
    <property type="entry name" value="PKD"/>
    <property type="match status" value="2"/>
</dbReference>
<feature type="domain" description="PKD" evidence="1">
    <location>
        <begin position="8"/>
        <end position="88"/>
    </location>
</feature>
<accession>A0ABQ1KWK8</accession>
<dbReference type="PANTHER" id="PTHR36842">
    <property type="entry name" value="PROTEIN TOLB HOMOLOG"/>
    <property type="match status" value="1"/>
</dbReference>
<dbReference type="SMART" id="SM00089">
    <property type="entry name" value="PKD"/>
    <property type="match status" value="2"/>
</dbReference>
<dbReference type="Gene3D" id="2.60.120.260">
    <property type="entry name" value="Galactose-binding domain-like"/>
    <property type="match status" value="1"/>
</dbReference>
<evidence type="ECO:0000313" key="3">
    <source>
        <dbReference type="Proteomes" id="UP000597338"/>
    </source>
</evidence>
<dbReference type="InterPro" id="IPR022409">
    <property type="entry name" value="PKD/Chitinase_dom"/>
</dbReference>
<gene>
    <name evidence="2" type="ORF">GCM10011386_00210</name>
</gene>
<evidence type="ECO:0000259" key="1">
    <source>
        <dbReference type="PROSITE" id="PS50093"/>
    </source>
</evidence>
<dbReference type="InterPro" id="IPR013783">
    <property type="entry name" value="Ig-like_fold"/>
</dbReference>
<dbReference type="EMBL" id="BMIK01000001">
    <property type="protein sequence ID" value="GGC12533.1"/>
    <property type="molecule type" value="Genomic_DNA"/>
</dbReference>
<comment type="caution">
    <text evidence="2">The sequence shown here is derived from an EMBL/GenBank/DDBJ whole genome shotgun (WGS) entry which is preliminary data.</text>
</comment>
<protein>
    <recommendedName>
        <fullName evidence="1">PKD domain-containing protein</fullName>
    </recommendedName>
</protein>
<reference evidence="3" key="1">
    <citation type="journal article" date="2019" name="Int. J. Syst. Evol. Microbiol.">
        <title>The Global Catalogue of Microorganisms (GCM) 10K type strain sequencing project: providing services to taxonomists for standard genome sequencing and annotation.</title>
        <authorList>
            <consortium name="The Broad Institute Genomics Platform"/>
            <consortium name="The Broad Institute Genome Sequencing Center for Infectious Disease"/>
            <person name="Wu L."/>
            <person name="Ma J."/>
        </authorList>
    </citation>
    <scope>NUCLEOTIDE SEQUENCE [LARGE SCALE GENOMIC DNA]</scope>
    <source>
        <strain evidence="3">CGMCC 1.15342</strain>
    </source>
</reference>
<organism evidence="2 3">
    <name type="scientific">Parapedobacter defluvii</name>
    <dbReference type="NCBI Taxonomy" id="2045106"/>
    <lineage>
        <taxon>Bacteria</taxon>
        <taxon>Pseudomonadati</taxon>
        <taxon>Bacteroidota</taxon>
        <taxon>Sphingobacteriia</taxon>
        <taxon>Sphingobacteriales</taxon>
        <taxon>Sphingobacteriaceae</taxon>
        <taxon>Parapedobacter</taxon>
    </lineage>
</organism>
<dbReference type="Gene3D" id="2.60.40.10">
    <property type="entry name" value="Immunoglobulins"/>
    <property type="match status" value="2"/>
</dbReference>
<dbReference type="InterPro" id="IPR035986">
    <property type="entry name" value="PKD_dom_sf"/>
</dbReference>
<keyword evidence="3" id="KW-1185">Reference proteome</keyword>
<dbReference type="InterPro" id="IPR000601">
    <property type="entry name" value="PKD_dom"/>
</dbReference>
<sequence>MDYSEYMRVVAVADFTTTVQAPNNLTVKITNNSKNAKTIQWDFGDGSPASSETEPTHTYSEPGVYTIALNIQSATGFESTKSLDVTVTPVDVIPVVNFAYEQEGSDPLKIKFTNQSQDGITFLWNFGDESATSTDESPTHVFPVTGKYAVTLTATSTTGNDNARIIHIRVPKLTEPEKLDIVNPSFELDPKDSYVITGWDPVVNNYPGSPGWGGFFIAEIPKTGTRCLLFWTPSVDSGNGHTHELAYQGSVTQTIGGLEDGKYSFRAWVYSKDMEGMSLLANGGGEDIIKEVGTNDGYTQLSLDFEVVGGVAKIGFLMNRPEDIGDNWSPVFQVDDAELWILPQ</sequence>
<dbReference type="Proteomes" id="UP000597338">
    <property type="component" value="Unassembled WGS sequence"/>
</dbReference>
<name>A0ABQ1KWK8_9SPHI</name>
<evidence type="ECO:0000313" key="2">
    <source>
        <dbReference type="EMBL" id="GGC12533.1"/>
    </source>
</evidence>